<sequence>MPKVSAGLLLFRRGAGGIEVLLGHMGGPFWAGKEAGAWTIPKGLPAPGEDLLVAARREVREETGLAPEGPFLPLPPVRQAGGKEVHAWAVETDRDPTMLRSNTFRVEWPPRSGQWRSYPEIDRTAWFTLPEARARIVRGQIALIDELETIVGKSRREESRSLHDRHGAAR</sequence>
<dbReference type="PROSITE" id="PS00893">
    <property type="entry name" value="NUDIX_BOX"/>
    <property type="match status" value="1"/>
</dbReference>
<protein>
    <submittedName>
        <fullName evidence="4">NUDIX domain-containing protein</fullName>
    </submittedName>
</protein>
<evidence type="ECO:0000313" key="4">
    <source>
        <dbReference type="EMBL" id="MEK0082902.1"/>
    </source>
</evidence>
<dbReference type="InterPro" id="IPR000086">
    <property type="entry name" value="NUDIX_hydrolase_dom"/>
</dbReference>
<keyword evidence="2" id="KW-0378">Hydrolase</keyword>
<dbReference type="Pfam" id="PF00293">
    <property type="entry name" value="NUDIX"/>
    <property type="match status" value="1"/>
</dbReference>
<dbReference type="InterPro" id="IPR020084">
    <property type="entry name" value="NUDIX_hydrolase_CS"/>
</dbReference>
<dbReference type="RefSeq" id="WP_418158752.1">
    <property type="nucleotide sequence ID" value="NZ_JBBLZC010000005.1"/>
</dbReference>
<comment type="caution">
    <text evidence="4">The sequence shown here is derived from an EMBL/GenBank/DDBJ whole genome shotgun (WGS) entry which is preliminary data.</text>
</comment>
<evidence type="ECO:0000259" key="3">
    <source>
        <dbReference type="PROSITE" id="PS51462"/>
    </source>
</evidence>
<dbReference type="PANTHER" id="PTHR21340:SF7">
    <property type="entry name" value="NUDIX HYDROLASE DOMAIN-CONTAINING PROTEIN"/>
    <property type="match status" value="1"/>
</dbReference>
<gene>
    <name evidence="4" type="ORF">U1T56_07055</name>
</gene>
<reference evidence="4 5" key="1">
    <citation type="submission" date="2024-01" db="EMBL/GenBank/DDBJ databases">
        <title>Multi-omics insights into the function and evolution of sodium benzoate biodegradation pathways in Benzoatithermus flavus gen. nov., sp. nov. from hot spring.</title>
        <authorList>
            <person name="Hu C.-J."/>
            <person name="Li W.-J."/>
        </authorList>
    </citation>
    <scope>NUCLEOTIDE SEQUENCE [LARGE SCALE GENOMIC DNA]</scope>
    <source>
        <strain evidence="4 5">SYSU G07066</strain>
    </source>
</reference>
<dbReference type="Proteomes" id="UP001375743">
    <property type="component" value="Unassembled WGS sequence"/>
</dbReference>
<keyword evidence="5" id="KW-1185">Reference proteome</keyword>
<dbReference type="EMBL" id="JBBLZC010000005">
    <property type="protein sequence ID" value="MEK0082902.1"/>
    <property type="molecule type" value="Genomic_DNA"/>
</dbReference>
<dbReference type="PROSITE" id="PS51462">
    <property type="entry name" value="NUDIX"/>
    <property type="match status" value="1"/>
</dbReference>
<dbReference type="PANTHER" id="PTHR21340">
    <property type="entry name" value="DIADENOSINE 5,5-P1,P4-TETRAPHOSPHATE PYROPHOSPHOHYDROLASE MUTT"/>
    <property type="match status" value="1"/>
</dbReference>
<proteinExistence type="predicted"/>
<feature type="domain" description="Nudix hydrolase" evidence="3">
    <location>
        <begin position="1"/>
        <end position="149"/>
    </location>
</feature>
<dbReference type="CDD" id="cd04662">
    <property type="entry name" value="NUDIX_Hydrolase"/>
    <property type="match status" value="1"/>
</dbReference>
<evidence type="ECO:0000313" key="5">
    <source>
        <dbReference type="Proteomes" id="UP001375743"/>
    </source>
</evidence>
<dbReference type="SUPFAM" id="SSF55811">
    <property type="entry name" value="Nudix"/>
    <property type="match status" value="1"/>
</dbReference>
<dbReference type="InterPro" id="IPR015797">
    <property type="entry name" value="NUDIX_hydrolase-like_dom_sf"/>
</dbReference>
<dbReference type="Gene3D" id="3.90.79.10">
    <property type="entry name" value="Nucleoside Triphosphate Pyrophosphohydrolase"/>
    <property type="match status" value="1"/>
</dbReference>
<name>A0ABU8XP02_9PROT</name>
<organism evidence="4 5">
    <name type="scientific">Benzoatithermus flavus</name>
    <dbReference type="NCBI Taxonomy" id="3108223"/>
    <lineage>
        <taxon>Bacteria</taxon>
        <taxon>Pseudomonadati</taxon>
        <taxon>Pseudomonadota</taxon>
        <taxon>Alphaproteobacteria</taxon>
        <taxon>Geminicoccales</taxon>
        <taxon>Geminicoccaceae</taxon>
        <taxon>Benzoatithermus</taxon>
    </lineage>
</organism>
<evidence type="ECO:0000256" key="2">
    <source>
        <dbReference type="ARBA" id="ARBA00022801"/>
    </source>
</evidence>
<evidence type="ECO:0000256" key="1">
    <source>
        <dbReference type="ARBA" id="ARBA00001946"/>
    </source>
</evidence>
<accession>A0ABU8XP02</accession>
<comment type="cofactor">
    <cofactor evidence="1">
        <name>Mg(2+)</name>
        <dbReference type="ChEBI" id="CHEBI:18420"/>
    </cofactor>
</comment>
<dbReference type="InterPro" id="IPR051325">
    <property type="entry name" value="Nudix_hydrolase_domain"/>
</dbReference>